<accession>A0A0F9BV23</accession>
<organism evidence="1">
    <name type="scientific">marine sediment metagenome</name>
    <dbReference type="NCBI Taxonomy" id="412755"/>
    <lineage>
        <taxon>unclassified sequences</taxon>
        <taxon>metagenomes</taxon>
        <taxon>ecological metagenomes</taxon>
    </lineage>
</organism>
<reference evidence="1" key="1">
    <citation type="journal article" date="2015" name="Nature">
        <title>Complex archaea that bridge the gap between prokaryotes and eukaryotes.</title>
        <authorList>
            <person name="Spang A."/>
            <person name="Saw J.H."/>
            <person name="Jorgensen S.L."/>
            <person name="Zaremba-Niedzwiedzka K."/>
            <person name="Martijn J."/>
            <person name="Lind A.E."/>
            <person name="van Eijk R."/>
            <person name="Schleper C."/>
            <person name="Guy L."/>
            <person name="Ettema T.J."/>
        </authorList>
    </citation>
    <scope>NUCLEOTIDE SEQUENCE</scope>
</reference>
<gene>
    <name evidence="1" type="ORF">LCGC14_2402180</name>
</gene>
<dbReference type="AlphaFoldDB" id="A0A0F9BV23"/>
<protein>
    <submittedName>
        <fullName evidence="1">Uncharacterized protein</fullName>
    </submittedName>
</protein>
<sequence length="35" mass="3953">MTNLLRRSTQSIDWQHVRCTQCGGTFPYSLGVKAP</sequence>
<evidence type="ECO:0000313" key="1">
    <source>
        <dbReference type="EMBL" id="KKL25745.1"/>
    </source>
</evidence>
<feature type="non-terminal residue" evidence="1">
    <location>
        <position position="35"/>
    </location>
</feature>
<comment type="caution">
    <text evidence="1">The sequence shown here is derived from an EMBL/GenBank/DDBJ whole genome shotgun (WGS) entry which is preliminary data.</text>
</comment>
<proteinExistence type="predicted"/>
<dbReference type="EMBL" id="LAZR01036102">
    <property type="protein sequence ID" value="KKL25745.1"/>
    <property type="molecule type" value="Genomic_DNA"/>
</dbReference>
<name>A0A0F9BV23_9ZZZZ</name>